<protein>
    <submittedName>
        <fullName evidence="1">Uncharacterized protein</fullName>
    </submittedName>
</protein>
<keyword evidence="2" id="KW-1185">Reference proteome</keyword>
<gene>
    <name evidence="1" type="ORF">O6H91_16G060500</name>
</gene>
<dbReference type="Proteomes" id="UP001162992">
    <property type="component" value="Chromosome 16"/>
</dbReference>
<proteinExistence type="predicted"/>
<evidence type="ECO:0000313" key="2">
    <source>
        <dbReference type="Proteomes" id="UP001162992"/>
    </source>
</evidence>
<comment type="caution">
    <text evidence="1">The sequence shown here is derived from an EMBL/GenBank/DDBJ whole genome shotgun (WGS) entry which is preliminary data.</text>
</comment>
<evidence type="ECO:0000313" key="1">
    <source>
        <dbReference type="EMBL" id="KAJ7527543.1"/>
    </source>
</evidence>
<name>A0ACC2BCY2_DIPCM</name>
<dbReference type="EMBL" id="CM055107">
    <property type="protein sequence ID" value="KAJ7527543.1"/>
    <property type="molecule type" value="Genomic_DNA"/>
</dbReference>
<accession>A0ACC2BCY2</accession>
<sequence>MLYSSLQNTPNLRTSSTPAYNSAFAERVLHLLVTIEHPLSSKETELQPLETIHTIYHAANSKHQQLLHQDFWTLLWELKSILQITHRWCWLSNLCYDLPRL</sequence>
<reference evidence="2" key="1">
    <citation type="journal article" date="2024" name="Proc. Natl. Acad. Sci. U.S.A.">
        <title>Extraordinary preservation of gene collinearity over three hundred million years revealed in homosporous lycophytes.</title>
        <authorList>
            <person name="Li C."/>
            <person name="Wickell D."/>
            <person name="Kuo L.Y."/>
            <person name="Chen X."/>
            <person name="Nie B."/>
            <person name="Liao X."/>
            <person name="Peng D."/>
            <person name="Ji J."/>
            <person name="Jenkins J."/>
            <person name="Williams M."/>
            <person name="Shu S."/>
            <person name="Plott C."/>
            <person name="Barry K."/>
            <person name="Rajasekar S."/>
            <person name="Grimwood J."/>
            <person name="Han X."/>
            <person name="Sun S."/>
            <person name="Hou Z."/>
            <person name="He W."/>
            <person name="Dai G."/>
            <person name="Sun C."/>
            <person name="Schmutz J."/>
            <person name="Leebens-Mack J.H."/>
            <person name="Li F.W."/>
            <person name="Wang L."/>
        </authorList>
    </citation>
    <scope>NUCLEOTIDE SEQUENCE [LARGE SCALE GENOMIC DNA]</scope>
    <source>
        <strain evidence="2">cv. PW_Plant_1</strain>
    </source>
</reference>
<organism evidence="1 2">
    <name type="scientific">Diphasiastrum complanatum</name>
    <name type="common">Issler's clubmoss</name>
    <name type="synonym">Lycopodium complanatum</name>
    <dbReference type="NCBI Taxonomy" id="34168"/>
    <lineage>
        <taxon>Eukaryota</taxon>
        <taxon>Viridiplantae</taxon>
        <taxon>Streptophyta</taxon>
        <taxon>Embryophyta</taxon>
        <taxon>Tracheophyta</taxon>
        <taxon>Lycopodiopsida</taxon>
        <taxon>Lycopodiales</taxon>
        <taxon>Lycopodiaceae</taxon>
        <taxon>Lycopodioideae</taxon>
        <taxon>Diphasiastrum</taxon>
    </lineage>
</organism>